<feature type="domain" description="ABC-2 type transporter transmembrane" evidence="7">
    <location>
        <begin position="1"/>
        <end position="76"/>
    </location>
</feature>
<keyword evidence="2 5" id="KW-0812">Transmembrane</keyword>
<keyword evidence="9" id="KW-1185">Reference proteome</keyword>
<keyword evidence="4 5" id="KW-0472">Membrane</keyword>
<evidence type="ECO:0000256" key="1">
    <source>
        <dbReference type="ARBA" id="ARBA00004141"/>
    </source>
</evidence>
<keyword evidence="6" id="KW-0732">Signal</keyword>
<proteinExistence type="predicted"/>
<reference evidence="8 9" key="1">
    <citation type="submission" date="2023-08" db="EMBL/GenBank/DDBJ databases">
        <title>Black Yeasts Isolated from many extreme environments.</title>
        <authorList>
            <person name="Coleine C."/>
            <person name="Stajich J.E."/>
            <person name="Selbmann L."/>
        </authorList>
    </citation>
    <scope>NUCLEOTIDE SEQUENCE [LARGE SCALE GENOMIC DNA]</scope>
    <source>
        <strain evidence="8 9">CCFEE 536</strain>
    </source>
</reference>
<feature type="chain" id="PRO_5045672102" evidence="6">
    <location>
        <begin position="22"/>
        <end position="184"/>
    </location>
</feature>
<evidence type="ECO:0000313" key="9">
    <source>
        <dbReference type="Proteomes" id="UP001357485"/>
    </source>
</evidence>
<gene>
    <name evidence="8" type="primary">CDR1_4</name>
    <name evidence="8" type="ORF">LTR16_009301</name>
</gene>
<dbReference type="EMBL" id="JAVRRA010027015">
    <property type="protein sequence ID" value="KAK5071351.1"/>
    <property type="molecule type" value="Genomic_DNA"/>
</dbReference>
<evidence type="ECO:0000256" key="4">
    <source>
        <dbReference type="ARBA" id="ARBA00023136"/>
    </source>
</evidence>
<organism evidence="8 9">
    <name type="scientific">Cryomyces antarcticus</name>
    <dbReference type="NCBI Taxonomy" id="329879"/>
    <lineage>
        <taxon>Eukaryota</taxon>
        <taxon>Fungi</taxon>
        <taxon>Dikarya</taxon>
        <taxon>Ascomycota</taxon>
        <taxon>Pezizomycotina</taxon>
        <taxon>Dothideomycetes</taxon>
        <taxon>Dothideomycetes incertae sedis</taxon>
        <taxon>Cryomyces</taxon>
    </lineage>
</organism>
<evidence type="ECO:0000256" key="5">
    <source>
        <dbReference type="SAM" id="Phobius"/>
    </source>
</evidence>
<sequence>MFLLIWMFLLFTCTFTDLVIAGIETAETGGNMANLAFTMTLIFCGVLANPTALPGFWIFMYRLSPFTYLISAMLSTAVANTNVVCADNELLTFQPLNGQTCATYMSNYISVAGGYLPNPQATADCSFCTYSSTNVFLSAVSSSYSTRWRDFGIMWAYIVFNVAGAFFLYWLIRVPKTSKKSKKD</sequence>
<feature type="transmembrane region" description="Helical" evidence="5">
    <location>
        <begin position="37"/>
        <end position="59"/>
    </location>
</feature>
<keyword evidence="3 5" id="KW-1133">Transmembrane helix</keyword>
<feature type="transmembrane region" description="Helical" evidence="5">
    <location>
        <begin position="152"/>
        <end position="172"/>
    </location>
</feature>
<evidence type="ECO:0000313" key="8">
    <source>
        <dbReference type="EMBL" id="KAK5071351.1"/>
    </source>
</evidence>
<name>A0ABR0JTR4_9PEZI</name>
<feature type="signal peptide" evidence="6">
    <location>
        <begin position="1"/>
        <end position="21"/>
    </location>
</feature>
<comment type="caution">
    <text evidence="8">The sequence shown here is derived from an EMBL/GenBank/DDBJ whole genome shotgun (WGS) entry which is preliminary data.</text>
</comment>
<comment type="subcellular location">
    <subcellularLocation>
        <location evidence="1">Membrane</location>
        <topology evidence="1">Multi-pass membrane protein</topology>
    </subcellularLocation>
</comment>
<evidence type="ECO:0000256" key="6">
    <source>
        <dbReference type="SAM" id="SignalP"/>
    </source>
</evidence>
<dbReference type="InterPro" id="IPR013525">
    <property type="entry name" value="ABC2_TM"/>
</dbReference>
<accession>A0ABR0JTR4</accession>
<evidence type="ECO:0000259" key="7">
    <source>
        <dbReference type="Pfam" id="PF01061"/>
    </source>
</evidence>
<evidence type="ECO:0000256" key="3">
    <source>
        <dbReference type="ARBA" id="ARBA00022989"/>
    </source>
</evidence>
<dbReference type="Proteomes" id="UP001357485">
    <property type="component" value="Unassembled WGS sequence"/>
</dbReference>
<dbReference type="Pfam" id="PF01061">
    <property type="entry name" value="ABC2_membrane"/>
    <property type="match status" value="1"/>
</dbReference>
<protein>
    <submittedName>
        <fullName evidence="8">Multidrug resistance protein</fullName>
    </submittedName>
</protein>
<evidence type="ECO:0000256" key="2">
    <source>
        <dbReference type="ARBA" id="ARBA00022692"/>
    </source>
</evidence>